<protein>
    <recommendedName>
        <fullName evidence="1">DUF7371 domain-containing protein</fullName>
    </recommendedName>
</protein>
<feature type="domain" description="DUF7371" evidence="1">
    <location>
        <begin position="1"/>
        <end position="164"/>
    </location>
</feature>
<dbReference type="Proteomes" id="UP001275084">
    <property type="component" value="Unassembled WGS sequence"/>
</dbReference>
<dbReference type="AlphaFoldDB" id="A0AAJ0HA97"/>
<feature type="non-terminal residue" evidence="2">
    <location>
        <position position="1"/>
    </location>
</feature>
<dbReference type="Pfam" id="PF24086">
    <property type="entry name" value="DUF7371"/>
    <property type="match status" value="1"/>
</dbReference>
<name>A0AAJ0HA97_9PEZI</name>
<sequence>PQPVPFPYHRFFFSGGFHVVPPPTSKYEPSSASQMVQYNTSSAAIAQIGLAQLRENPCFRFDLLGVGLGCNSTDLPCVFGITGLQWNGSEEVVQANRTFEIAACLDTANCTLSHQVLDSAAASTFSNLTSINITLTVANQPQTWWADDLQVAWTDNDCNAATCRS</sequence>
<evidence type="ECO:0000313" key="3">
    <source>
        <dbReference type="Proteomes" id="UP001275084"/>
    </source>
</evidence>
<accession>A0AAJ0HA97</accession>
<reference evidence="2" key="2">
    <citation type="submission" date="2023-06" db="EMBL/GenBank/DDBJ databases">
        <authorList>
            <consortium name="Lawrence Berkeley National Laboratory"/>
            <person name="Haridas S."/>
            <person name="Hensen N."/>
            <person name="Bonometti L."/>
            <person name="Westerberg I."/>
            <person name="Brannstrom I.O."/>
            <person name="Guillou S."/>
            <person name="Cros-Aarteil S."/>
            <person name="Calhoun S."/>
            <person name="Kuo A."/>
            <person name="Mondo S."/>
            <person name="Pangilinan J."/>
            <person name="Riley R."/>
            <person name="Labutti K."/>
            <person name="Andreopoulos B."/>
            <person name="Lipzen A."/>
            <person name="Chen C."/>
            <person name="Yanf M."/>
            <person name="Daum C."/>
            <person name="Ng V."/>
            <person name="Clum A."/>
            <person name="Steindorff A."/>
            <person name="Ohm R."/>
            <person name="Martin F."/>
            <person name="Silar P."/>
            <person name="Natvig D."/>
            <person name="Lalanne C."/>
            <person name="Gautier V."/>
            <person name="Ament-Velasquez S.L."/>
            <person name="Kruys A."/>
            <person name="Hutchinson M.I."/>
            <person name="Powell A.J."/>
            <person name="Barry K."/>
            <person name="Miller A.N."/>
            <person name="Grigoriev I.V."/>
            <person name="Debuchy R."/>
            <person name="Gladieux P."/>
            <person name="Thoren M.H."/>
            <person name="Johannesson H."/>
        </authorList>
    </citation>
    <scope>NUCLEOTIDE SEQUENCE</scope>
    <source>
        <strain evidence="2">CBS 955.72</strain>
    </source>
</reference>
<proteinExistence type="predicted"/>
<keyword evidence="3" id="KW-1185">Reference proteome</keyword>
<feature type="non-terminal residue" evidence="2">
    <location>
        <position position="165"/>
    </location>
</feature>
<reference evidence="2" key="1">
    <citation type="journal article" date="2023" name="Mol. Phylogenet. Evol.">
        <title>Genome-scale phylogeny and comparative genomics of the fungal order Sordariales.</title>
        <authorList>
            <person name="Hensen N."/>
            <person name="Bonometti L."/>
            <person name="Westerberg I."/>
            <person name="Brannstrom I.O."/>
            <person name="Guillou S."/>
            <person name="Cros-Aarteil S."/>
            <person name="Calhoun S."/>
            <person name="Haridas S."/>
            <person name="Kuo A."/>
            <person name="Mondo S."/>
            <person name="Pangilinan J."/>
            <person name="Riley R."/>
            <person name="LaButti K."/>
            <person name="Andreopoulos B."/>
            <person name="Lipzen A."/>
            <person name="Chen C."/>
            <person name="Yan M."/>
            <person name="Daum C."/>
            <person name="Ng V."/>
            <person name="Clum A."/>
            <person name="Steindorff A."/>
            <person name="Ohm R.A."/>
            <person name="Martin F."/>
            <person name="Silar P."/>
            <person name="Natvig D.O."/>
            <person name="Lalanne C."/>
            <person name="Gautier V."/>
            <person name="Ament-Velasquez S.L."/>
            <person name="Kruys A."/>
            <person name="Hutchinson M.I."/>
            <person name="Powell A.J."/>
            <person name="Barry K."/>
            <person name="Miller A.N."/>
            <person name="Grigoriev I.V."/>
            <person name="Debuchy R."/>
            <person name="Gladieux P."/>
            <person name="Hiltunen Thoren M."/>
            <person name="Johannesson H."/>
        </authorList>
    </citation>
    <scope>NUCLEOTIDE SEQUENCE</scope>
    <source>
        <strain evidence="2">CBS 955.72</strain>
    </source>
</reference>
<organism evidence="2 3">
    <name type="scientific">Lasiosphaeria hispida</name>
    <dbReference type="NCBI Taxonomy" id="260671"/>
    <lineage>
        <taxon>Eukaryota</taxon>
        <taxon>Fungi</taxon>
        <taxon>Dikarya</taxon>
        <taxon>Ascomycota</taxon>
        <taxon>Pezizomycotina</taxon>
        <taxon>Sordariomycetes</taxon>
        <taxon>Sordariomycetidae</taxon>
        <taxon>Sordariales</taxon>
        <taxon>Lasiosphaeriaceae</taxon>
        <taxon>Lasiosphaeria</taxon>
    </lineage>
</organism>
<gene>
    <name evidence="2" type="ORF">B0T25DRAFT_437467</name>
</gene>
<dbReference type="InterPro" id="IPR055795">
    <property type="entry name" value="DUF7371"/>
</dbReference>
<evidence type="ECO:0000259" key="1">
    <source>
        <dbReference type="Pfam" id="PF24086"/>
    </source>
</evidence>
<comment type="caution">
    <text evidence="2">The sequence shown here is derived from an EMBL/GenBank/DDBJ whole genome shotgun (WGS) entry which is preliminary data.</text>
</comment>
<evidence type="ECO:0000313" key="2">
    <source>
        <dbReference type="EMBL" id="KAK3345878.1"/>
    </source>
</evidence>
<dbReference type="EMBL" id="JAUIQD010000006">
    <property type="protein sequence ID" value="KAK3345878.1"/>
    <property type="molecule type" value="Genomic_DNA"/>
</dbReference>